<dbReference type="EMBL" id="BKCJ010963687">
    <property type="protein sequence ID" value="GFC55055.1"/>
    <property type="molecule type" value="Genomic_DNA"/>
</dbReference>
<protein>
    <submittedName>
        <fullName evidence="2">Uncharacterized protein</fullName>
    </submittedName>
</protein>
<comment type="caution">
    <text evidence="2">The sequence shown here is derived from an EMBL/GenBank/DDBJ whole genome shotgun (WGS) entry which is preliminary data.</text>
</comment>
<evidence type="ECO:0000256" key="1">
    <source>
        <dbReference type="SAM" id="MobiDB-lite"/>
    </source>
</evidence>
<proteinExistence type="predicted"/>
<gene>
    <name evidence="2" type="ORF">Tci_827025</name>
</gene>
<dbReference type="AlphaFoldDB" id="A0A699PXP2"/>
<name>A0A699PXP2_TANCI</name>
<reference evidence="2" key="1">
    <citation type="journal article" date="2019" name="Sci. Rep.">
        <title>Draft genome of Tanacetum cinerariifolium, the natural source of mosquito coil.</title>
        <authorList>
            <person name="Yamashiro T."/>
            <person name="Shiraishi A."/>
            <person name="Satake H."/>
            <person name="Nakayama K."/>
        </authorList>
    </citation>
    <scope>NUCLEOTIDE SEQUENCE</scope>
</reference>
<feature type="non-terminal residue" evidence="2">
    <location>
        <position position="28"/>
    </location>
</feature>
<sequence>MSVSKANVSEGLSKPVTAKTLAQTARQP</sequence>
<feature type="region of interest" description="Disordered" evidence="1">
    <location>
        <begin position="1"/>
        <end position="28"/>
    </location>
</feature>
<evidence type="ECO:0000313" key="2">
    <source>
        <dbReference type="EMBL" id="GFC55055.1"/>
    </source>
</evidence>
<accession>A0A699PXP2</accession>
<organism evidence="2">
    <name type="scientific">Tanacetum cinerariifolium</name>
    <name type="common">Dalmatian daisy</name>
    <name type="synonym">Chrysanthemum cinerariifolium</name>
    <dbReference type="NCBI Taxonomy" id="118510"/>
    <lineage>
        <taxon>Eukaryota</taxon>
        <taxon>Viridiplantae</taxon>
        <taxon>Streptophyta</taxon>
        <taxon>Embryophyta</taxon>
        <taxon>Tracheophyta</taxon>
        <taxon>Spermatophyta</taxon>
        <taxon>Magnoliopsida</taxon>
        <taxon>eudicotyledons</taxon>
        <taxon>Gunneridae</taxon>
        <taxon>Pentapetalae</taxon>
        <taxon>asterids</taxon>
        <taxon>campanulids</taxon>
        <taxon>Asterales</taxon>
        <taxon>Asteraceae</taxon>
        <taxon>Asteroideae</taxon>
        <taxon>Anthemideae</taxon>
        <taxon>Anthemidinae</taxon>
        <taxon>Tanacetum</taxon>
    </lineage>
</organism>